<comment type="similarity">
    <text evidence="2">Belongs to the nitroreductase family.</text>
</comment>
<dbReference type="InterPro" id="IPR029479">
    <property type="entry name" value="Nitroreductase"/>
</dbReference>
<evidence type="ECO:0000313" key="8">
    <source>
        <dbReference type="Proteomes" id="UP000478463"/>
    </source>
</evidence>
<reference evidence="7 8" key="1">
    <citation type="submission" date="2020-10" db="EMBL/GenBank/DDBJ databases">
        <title>Eggerthella sp. nov., isolated from human feces.</title>
        <authorList>
            <person name="Yajun G."/>
        </authorList>
    </citation>
    <scope>NUCLEOTIDE SEQUENCE [LARGE SCALE GENOMIC DNA]</scope>
    <source>
        <strain evidence="7 8">HF-1101</strain>
    </source>
</reference>
<dbReference type="PANTHER" id="PTHR43673:SF2">
    <property type="entry name" value="NITROREDUCTASE"/>
    <property type="match status" value="1"/>
</dbReference>
<evidence type="ECO:0000256" key="4">
    <source>
        <dbReference type="ARBA" id="ARBA00022643"/>
    </source>
</evidence>
<dbReference type="AlphaFoldDB" id="A0A6L7ISZ8"/>
<evidence type="ECO:0000256" key="3">
    <source>
        <dbReference type="ARBA" id="ARBA00022630"/>
    </source>
</evidence>
<dbReference type="CDD" id="cd20609">
    <property type="entry name" value="nitroreductase"/>
    <property type="match status" value="1"/>
</dbReference>
<dbReference type="InterPro" id="IPR000415">
    <property type="entry name" value="Nitroreductase-like"/>
</dbReference>
<dbReference type="Gene3D" id="3.40.109.10">
    <property type="entry name" value="NADH Oxidase"/>
    <property type="match status" value="1"/>
</dbReference>
<evidence type="ECO:0000256" key="2">
    <source>
        <dbReference type="ARBA" id="ARBA00007118"/>
    </source>
</evidence>
<sequence length="170" mass="18041">MSFLDLARKRCSIRAYQPAPVSQELIDAIVEAGRVAPTAANRQPVRIVCATSETSLAHLGEAANLHGAPLALVVCVDAQRAWKRRVDGWSSAEVDASIVTDHLMLAAADLGLGSVWICNFDPAIVREACALPPSLEPVNILAVGHAACDPTSPDRHATERIPTSEFVVNG</sequence>
<accession>A0A6L7ISZ8</accession>
<keyword evidence="4" id="KW-0288">FMN</keyword>
<dbReference type="Pfam" id="PF00881">
    <property type="entry name" value="Nitroreductase"/>
    <property type="match status" value="1"/>
</dbReference>
<feature type="domain" description="Nitroreductase" evidence="6">
    <location>
        <begin position="8"/>
        <end position="62"/>
    </location>
</feature>
<dbReference type="Proteomes" id="UP000478463">
    <property type="component" value="Chromosome"/>
</dbReference>
<evidence type="ECO:0000256" key="1">
    <source>
        <dbReference type="ARBA" id="ARBA00001917"/>
    </source>
</evidence>
<evidence type="ECO:0000256" key="5">
    <source>
        <dbReference type="ARBA" id="ARBA00023002"/>
    </source>
</evidence>
<dbReference type="SUPFAM" id="SSF55469">
    <property type="entry name" value="FMN-dependent nitroreductase-like"/>
    <property type="match status" value="1"/>
</dbReference>
<dbReference type="KEGG" id="egd:GS424_015610"/>
<comment type="cofactor">
    <cofactor evidence="1">
        <name>FMN</name>
        <dbReference type="ChEBI" id="CHEBI:58210"/>
    </cofactor>
</comment>
<name>A0A6L7ISZ8_9ACTN</name>
<evidence type="ECO:0000313" key="7">
    <source>
        <dbReference type="EMBL" id="QOS67908.1"/>
    </source>
</evidence>
<keyword evidence="5" id="KW-0560">Oxidoreductase</keyword>
<dbReference type="EMBL" id="CP063310">
    <property type="protein sequence ID" value="QOS67908.1"/>
    <property type="molecule type" value="Genomic_DNA"/>
</dbReference>
<protein>
    <submittedName>
        <fullName evidence="7">Nitroreductase family protein</fullName>
    </submittedName>
</protein>
<dbReference type="PANTHER" id="PTHR43673">
    <property type="entry name" value="NAD(P)H NITROREDUCTASE YDGI-RELATED"/>
    <property type="match status" value="1"/>
</dbReference>
<proteinExistence type="inferred from homology"/>
<organism evidence="7 8">
    <name type="scientific">Eggerthella guodeyinii</name>
    <dbReference type="NCBI Taxonomy" id="2690837"/>
    <lineage>
        <taxon>Bacteria</taxon>
        <taxon>Bacillati</taxon>
        <taxon>Actinomycetota</taxon>
        <taxon>Coriobacteriia</taxon>
        <taxon>Eggerthellales</taxon>
        <taxon>Eggerthellaceae</taxon>
        <taxon>Eggerthella</taxon>
    </lineage>
</organism>
<gene>
    <name evidence="7" type="ORF">GS424_015610</name>
</gene>
<dbReference type="GO" id="GO:0016491">
    <property type="term" value="F:oxidoreductase activity"/>
    <property type="evidence" value="ECO:0007669"/>
    <property type="project" value="UniProtKB-KW"/>
</dbReference>
<dbReference type="RefSeq" id="WP_160941372.1">
    <property type="nucleotide sequence ID" value="NZ_CP063310.1"/>
</dbReference>
<evidence type="ECO:0000259" key="6">
    <source>
        <dbReference type="Pfam" id="PF00881"/>
    </source>
</evidence>
<keyword evidence="3" id="KW-0285">Flavoprotein</keyword>